<protein>
    <submittedName>
        <fullName evidence="1">Uncharacterized protein</fullName>
    </submittedName>
</protein>
<reference evidence="1" key="1">
    <citation type="submission" date="2018-05" db="EMBL/GenBank/DDBJ databases">
        <authorList>
            <person name="Lanie J.A."/>
            <person name="Ng W.-L."/>
            <person name="Kazmierczak K.M."/>
            <person name="Andrzejewski T.M."/>
            <person name="Davidsen T.M."/>
            <person name="Wayne K.J."/>
            <person name="Tettelin H."/>
            <person name="Glass J.I."/>
            <person name="Rusch D."/>
            <person name="Podicherti R."/>
            <person name="Tsui H.-C.T."/>
            <person name="Winkler M.E."/>
        </authorList>
    </citation>
    <scope>NUCLEOTIDE SEQUENCE</scope>
</reference>
<dbReference type="AlphaFoldDB" id="A0A383F6B2"/>
<proteinExistence type="predicted"/>
<sequence length="195" mass="23414">MIYEYCNRDLLEKPEKYNFAIFQGEKFLESYIDSRFSIVTKLKNSIKINTTFTELISNLCNQNLSKKNNIELENLLIETLRAKKMNGHKLDTNIDVFLKKYEIKKKLMSKYDTNFFEKNQDYKNLKNYLLLGLLCVIRYEETRNLKFLNTILKINDMLITQKIYNEVDLCIFKHNLEYEIKFVKELCELKGLEIQ</sequence>
<name>A0A383F6B2_9ZZZZ</name>
<dbReference type="EMBL" id="UINC01231601">
    <property type="protein sequence ID" value="SVE64203.1"/>
    <property type="molecule type" value="Genomic_DNA"/>
</dbReference>
<organism evidence="1">
    <name type="scientific">marine metagenome</name>
    <dbReference type="NCBI Taxonomy" id="408172"/>
    <lineage>
        <taxon>unclassified sequences</taxon>
        <taxon>metagenomes</taxon>
        <taxon>ecological metagenomes</taxon>
    </lineage>
</organism>
<gene>
    <name evidence="1" type="ORF">METZ01_LOCUS517057</name>
</gene>
<accession>A0A383F6B2</accession>
<evidence type="ECO:0000313" key="1">
    <source>
        <dbReference type="EMBL" id="SVE64203.1"/>
    </source>
</evidence>